<keyword evidence="4" id="KW-1185">Reference proteome</keyword>
<evidence type="ECO:0000313" key="4">
    <source>
        <dbReference type="Proteomes" id="UP000002384"/>
    </source>
</evidence>
<keyword evidence="2" id="KW-1133">Transmembrane helix</keyword>
<feature type="transmembrane region" description="Helical" evidence="2">
    <location>
        <begin position="96"/>
        <end position="115"/>
    </location>
</feature>
<feature type="transmembrane region" description="Helical" evidence="2">
    <location>
        <begin position="69"/>
        <end position="90"/>
    </location>
</feature>
<dbReference type="HOGENOM" id="CLU_118957_0_0_3"/>
<accession>B7K7I3</accession>
<keyword evidence="2" id="KW-0472">Membrane</keyword>
<evidence type="ECO:0000256" key="2">
    <source>
        <dbReference type="SAM" id="Phobius"/>
    </source>
</evidence>
<organism evidence="3 4">
    <name type="scientific">Gloeothece citriformis (strain PCC 7424)</name>
    <name type="common">Cyanothece sp. (strain PCC 7424)</name>
    <dbReference type="NCBI Taxonomy" id="65393"/>
    <lineage>
        <taxon>Bacteria</taxon>
        <taxon>Bacillati</taxon>
        <taxon>Cyanobacteriota</taxon>
        <taxon>Cyanophyceae</taxon>
        <taxon>Oscillatoriophycideae</taxon>
        <taxon>Chroococcales</taxon>
        <taxon>Aphanothecaceae</taxon>
        <taxon>Gloeothece</taxon>
        <taxon>Gloeothece citriformis</taxon>
    </lineage>
</organism>
<proteinExistence type="predicted"/>
<feature type="region of interest" description="Disordered" evidence="1">
    <location>
        <begin position="1"/>
        <end position="37"/>
    </location>
</feature>
<dbReference type="RefSeq" id="WP_012598697.1">
    <property type="nucleotide sequence ID" value="NC_011729.1"/>
</dbReference>
<keyword evidence="2" id="KW-0812">Transmembrane</keyword>
<evidence type="ECO:0000313" key="3">
    <source>
        <dbReference type="EMBL" id="ACK69751.1"/>
    </source>
</evidence>
<dbReference type="Proteomes" id="UP000002384">
    <property type="component" value="Chromosome"/>
</dbReference>
<dbReference type="OrthoDB" id="465955at2"/>
<evidence type="ECO:0000256" key="1">
    <source>
        <dbReference type="SAM" id="MobiDB-lite"/>
    </source>
</evidence>
<feature type="compositionally biased region" description="Basic and acidic residues" evidence="1">
    <location>
        <begin position="22"/>
        <end position="33"/>
    </location>
</feature>
<protein>
    <submittedName>
        <fullName evidence="3">Uncharacterized protein</fullName>
    </submittedName>
</protein>
<dbReference type="KEGG" id="cyc:PCC7424_1304"/>
<dbReference type="eggNOG" id="ENOG5030AWA">
    <property type="taxonomic scope" value="Bacteria"/>
</dbReference>
<dbReference type="EMBL" id="CP001291">
    <property type="protein sequence ID" value="ACK69751.1"/>
    <property type="molecule type" value="Genomic_DNA"/>
</dbReference>
<feature type="compositionally biased region" description="Polar residues" evidence="1">
    <location>
        <begin position="1"/>
        <end position="13"/>
    </location>
</feature>
<sequence length="195" mass="22017">MTALNILSEQISTPEPNETPEEPPKVEDTRSSDESPQTSYAITINLAVQDVRDVMEQQKQQGHLLTTKLNILFVVNGALLTSLTISRLIFFLSPFSIGEVVGFLINFTLLINAFLPRQVAVSPNLEDKKFLERYLSLTPEEYQLRMLANQIATYNTNKQRIDDVSQTLTYAAYVTWVIALFVLLHMVSSYFVPGT</sequence>
<dbReference type="AlphaFoldDB" id="B7K7I3"/>
<name>B7K7I3_GLOC7</name>
<dbReference type="STRING" id="65393.PCC7424_1304"/>
<reference evidence="4" key="1">
    <citation type="journal article" date="2011" name="MBio">
        <title>Novel metabolic attributes of the genus Cyanothece, comprising a group of unicellular nitrogen-fixing Cyanobacteria.</title>
        <authorList>
            <person name="Bandyopadhyay A."/>
            <person name="Elvitigala T."/>
            <person name="Welsh E."/>
            <person name="Stockel J."/>
            <person name="Liberton M."/>
            <person name="Min H."/>
            <person name="Sherman L.A."/>
            <person name="Pakrasi H.B."/>
        </authorList>
    </citation>
    <scope>NUCLEOTIDE SEQUENCE [LARGE SCALE GENOMIC DNA]</scope>
    <source>
        <strain evidence="4">PCC 7424</strain>
    </source>
</reference>
<gene>
    <name evidence="3" type="ordered locus">PCC7424_1304</name>
</gene>
<feature type="transmembrane region" description="Helical" evidence="2">
    <location>
        <begin position="168"/>
        <end position="192"/>
    </location>
</feature>